<evidence type="ECO:0000256" key="1">
    <source>
        <dbReference type="SAM" id="Phobius"/>
    </source>
</evidence>
<keyword evidence="3" id="KW-1185">Reference proteome</keyword>
<reference evidence="2 3" key="1">
    <citation type="journal article" date="2016" name="Front. Microbiol.">
        <title>Fuerstia marisgermanicae gen. nov., sp. nov., an Unusual Member of the Phylum Planctomycetes from the German Wadden Sea.</title>
        <authorList>
            <person name="Kohn T."/>
            <person name="Heuer A."/>
            <person name="Jogler M."/>
            <person name="Vollmers J."/>
            <person name="Boedeker C."/>
            <person name="Bunk B."/>
            <person name="Rast P."/>
            <person name="Borchert D."/>
            <person name="Glockner I."/>
            <person name="Freese H.M."/>
            <person name="Klenk H.P."/>
            <person name="Overmann J."/>
            <person name="Kaster A.K."/>
            <person name="Rohde M."/>
            <person name="Wiegand S."/>
            <person name="Jogler C."/>
        </authorList>
    </citation>
    <scope>NUCLEOTIDE SEQUENCE [LARGE SCALE GENOMIC DNA]</scope>
    <source>
        <strain evidence="2 3">NH11</strain>
    </source>
</reference>
<dbReference type="Proteomes" id="UP000187735">
    <property type="component" value="Chromosome"/>
</dbReference>
<keyword evidence="1" id="KW-0812">Transmembrane</keyword>
<dbReference type="KEGG" id="fmr:Fuma_04131"/>
<proteinExistence type="predicted"/>
<keyword evidence="1" id="KW-1133">Transmembrane helix</keyword>
<dbReference type="AlphaFoldDB" id="A0A1P8WKB0"/>
<protein>
    <submittedName>
        <fullName evidence="2">Uncharacterized protein</fullName>
    </submittedName>
</protein>
<keyword evidence="1" id="KW-0472">Membrane</keyword>
<feature type="transmembrane region" description="Helical" evidence="1">
    <location>
        <begin position="16"/>
        <end position="34"/>
    </location>
</feature>
<dbReference type="EMBL" id="CP017641">
    <property type="protein sequence ID" value="APZ94499.1"/>
    <property type="molecule type" value="Genomic_DNA"/>
</dbReference>
<organism evidence="2 3">
    <name type="scientific">Fuerstiella marisgermanici</name>
    <dbReference type="NCBI Taxonomy" id="1891926"/>
    <lineage>
        <taxon>Bacteria</taxon>
        <taxon>Pseudomonadati</taxon>
        <taxon>Planctomycetota</taxon>
        <taxon>Planctomycetia</taxon>
        <taxon>Planctomycetales</taxon>
        <taxon>Planctomycetaceae</taxon>
        <taxon>Fuerstiella</taxon>
    </lineage>
</organism>
<name>A0A1P8WKB0_9PLAN</name>
<evidence type="ECO:0000313" key="3">
    <source>
        <dbReference type="Proteomes" id="UP000187735"/>
    </source>
</evidence>
<gene>
    <name evidence="2" type="ORF">Fuma_04131</name>
</gene>
<dbReference type="STRING" id="1891926.Fuma_04131"/>
<sequence>MSHEAETNPERGTVGLVRRLAIFACLLVSCGLAIR</sequence>
<accession>A0A1P8WKB0</accession>
<evidence type="ECO:0000313" key="2">
    <source>
        <dbReference type="EMBL" id="APZ94499.1"/>
    </source>
</evidence>